<dbReference type="eggNOG" id="COG1764">
    <property type="taxonomic scope" value="Bacteria"/>
</dbReference>
<comment type="caution">
    <text evidence="1">The sequence shown here is derived from an EMBL/GenBank/DDBJ whole genome shotgun (WGS) entry which is preliminary data.</text>
</comment>
<name>V8QUM6_9BURK</name>
<dbReference type="InterPro" id="IPR015946">
    <property type="entry name" value="KH_dom-like_a/b"/>
</dbReference>
<dbReference type="Proteomes" id="UP000018733">
    <property type="component" value="Unassembled WGS sequence"/>
</dbReference>
<dbReference type="OrthoDB" id="9795405at2"/>
<protein>
    <submittedName>
        <fullName evidence="1">Peroxiredoxin</fullName>
    </submittedName>
</protein>
<gene>
    <name evidence="1" type="ORF">W822_07655</name>
</gene>
<dbReference type="SUPFAM" id="SSF82784">
    <property type="entry name" value="OsmC-like"/>
    <property type="match status" value="1"/>
</dbReference>
<evidence type="ECO:0000313" key="1">
    <source>
        <dbReference type="EMBL" id="ETF02714.1"/>
    </source>
</evidence>
<proteinExistence type="predicted"/>
<sequence length="158" mass="17378">MAVTHDYEITIEWTGNRGDGTLNYKSYDRDHVIQAAGKPDVAGSADAAFRGDPQRWSPEDLLVASVSACHKLWYLHLCADAGIQVLSYVDHAHGVMQTHAQGGAFTHILLKPTITVSREQDVAMAMNLHHDAHEKCFIANSVNFPIEIEPEISATATR</sequence>
<dbReference type="PANTHER" id="PTHR42830">
    <property type="entry name" value="OSMOTICALLY INDUCIBLE FAMILY PROTEIN"/>
    <property type="match status" value="1"/>
</dbReference>
<dbReference type="STRING" id="1424334.W822_07655"/>
<dbReference type="PANTHER" id="PTHR42830:SF2">
    <property type="entry name" value="OSMC_OHR FAMILY PROTEIN"/>
    <property type="match status" value="1"/>
</dbReference>
<dbReference type="AlphaFoldDB" id="V8QUM6"/>
<dbReference type="HOGENOM" id="CLU_105860_1_0_4"/>
<dbReference type="Pfam" id="PF02566">
    <property type="entry name" value="OsmC"/>
    <property type="match status" value="1"/>
</dbReference>
<dbReference type="EMBL" id="AYXT01000009">
    <property type="protein sequence ID" value="ETF02714.1"/>
    <property type="molecule type" value="Genomic_DNA"/>
</dbReference>
<dbReference type="Gene3D" id="3.30.300.20">
    <property type="match status" value="1"/>
</dbReference>
<dbReference type="RefSeq" id="WP_024004509.1">
    <property type="nucleotide sequence ID" value="NZ_KI650979.1"/>
</dbReference>
<organism evidence="1 2">
    <name type="scientific">Advenella kashmirensis W13003</name>
    <dbReference type="NCBI Taxonomy" id="1424334"/>
    <lineage>
        <taxon>Bacteria</taxon>
        <taxon>Pseudomonadati</taxon>
        <taxon>Pseudomonadota</taxon>
        <taxon>Betaproteobacteria</taxon>
        <taxon>Burkholderiales</taxon>
        <taxon>Alcaligenaceae</taxon>
    </lineage>
</organism>
<evidence type="ECO:0000313" key="2">
    <source>
        <dbReference type="Proteomes" id="UP000018733"/>
    </source>
</evidence>
<dbReference type="InterPro" id="IPR036102">
    <property type="entry name" value="OsmC/Ohrsf"/>
</dbReference>
<reference evidence="1 2" key="1">
    <citation type="journal article" date="2014" name="Genome Announc.">
        <title>Draft Genome Sequence of Advenella kashmirensis Strain W13003, a Polycyclic Aromatic Hydrocarbon-Degrading Bacterium.</title>
        <authorList>
            <person name="Wang X."/>
            <person name="Jin D."/>
            <person name="Zhou L."/>
            <person name="Wu L."/>
            <person name="An W."/>
            <person name="Zhao L."/>
        </authorList>
    </citation>
    <scope>NUCLEOTIDE SEQUENCE [LARGE SCALE GENOMIC DNA]</scope>
    <source>
        <strain evidence="1 2">W13003</strain>
    </source>
</reference>
<keyword evidence="2" id="KW-1185">Reference proteome</keyword>
<accession>V8QUM6</accession>
<dbReference type="InterPro" id="IPR003718">
    <property type="entry name" value="OsmC/Ohr_fam"/>
</dbReference>
<dbReference type="PATRIC" id="fig|1424334.3.peg.1531"/>
<dbReference type="InterPro" id="IPR052707">
    <property type="entry name" value="OsmC_Ohr_Peroxiredoxin"/>
</dbReference>